<evidence type="ECO:0000313" key="2">
    <source>
        <dbReference type="EMBL" id="CAG2155405.1"/>
    </source>
</evidence>
<sequence length="245" mass="26763">MKKWCLKAAAAATLVLSSAANATGLPVIDVANLVQTTMSAMQSLKDEVYQNTNVVYQYKMMANQLLQATGLDASQLTEQLNAIKGDIGQYEVYGASLKDVYGAVSDNGDYLKRVQSMMISSGKTPAQWFDDQRALLNGGDKTAKNLFNLGATVFKNTQAAAKRRQKIQDQMNLTPTAQATAQTTNQMLDVLASQNSDVLQLMSARAQSDADRDQKVVAVEAEVLNAARQLQADRDQQRQTIMDMK</sequence>
<dbReference type="RefSeq" id="WP_211955849.1">
    <property type="nucleotide sequence ID" value="NZ_CAJPVI010000033.1"/>
</dbReference>
<comment type="caution">
    <text evidence="2">The sequence shown here is derived from an EMBL/GenBank/DDBJ whole genome shotgun (WGS) entry which is preliminary data.</text>
</comment>
<organism evidence="2 3">
    <name type="scientific">Cupriavidus numazuensis</name>
    <dbReference type="NCBI Taxonomy" id="221992"/>
    <lineage>
        <taxon>Bacteria</taxon>
        <taxon>Pseudomonadati</taxon>
        <taxon>Pseudomonadota</taxon>
        <taxon>Betaproteobacteria</taxon>
        <taxon>Burkholderiales</taxon>
        <taxon>Burkholderiaceae</taxon>
        <taxon>Cupriavidus</taxon>
    </lineage>
</organism>
<name>A0ABM8TMX2_9BURK</name>
<evidence type="ECO:0000313" key="3">
    <source>
        <dbReference type="Proteomes" id="UP000672657"/>
    </source>
</evidence>
<accession>A0ABM8TMX2</accession>
<evidence type="ECO:0000256" key="1">
    <source>
        <dbReference type="SAM" id="SignalP"/>
    </source>
</evidence>
<dbReference type="Proteomes" id="UP000672657">
    <property type="component" value="Unassembled WGS sequence"/>
</dbReference>
<gene>
    <name evidence="2" type="ORF">LMG26411_04930</name>
</gene>
<proteinExistence type="predicted"/>
<protein>
    <submittedName>
        <fullName evidence="2">Uncharacterized protein</fullName>
    </submittedName>
</protein>
<dbReference type="EMBL" id="CAJPVI010000033">
    <property type="protein sequence ID" value="CAG2155405.1"/>
    <property type="molecule type" value="Genomic_DNA"/>
</dbReference>
<feature type="chain" id="PRO_5045939800" evidence="1">
    <location>
        <begin position="23"/>
        <end position="245"/>
    </location>
</feature>
<feature type="signal peptide" evidence="1">
    <location>
        <begin position="1"/>
        <end position="22"/>
    </location>
</feature>
<keyword evidence="1" id="KW-0732">Signal</keyword>
<reference evidence="2 3" key="1">
    <citation type="submission" date="2021-03" db="EMBL/GenBank/DDBJ databases">
        <authorList>
            <person name="Peeters C."/>
        </authorList>
    </citation>
    <scope>NUCLEOTIDE SEQUENCE [LARGE SCALE GENOMIC DNA]</scope>
    <source>
        <strain evidence="2 3">LMG 26411</strain>
    </source>
</reference>
<keyword evidence="3" id="KW-1185">Reference proteome</keyword>